<evidence type="ECO:0000313" key="1">
    <source>
        <dbReference type="EMBL" id="MBB5351372.1"/>
    </source>
</evidence>
<reference evidence="1 2" key="1">
    <citation type="submission" date="2020-08" db="EMBL/GenBank/DDBJ databases">
        <title>Genomic Encyclopedia of Type Strains, Phase IV (KMG-IV): sequencing the most valuable type-strain genomes for metagenomic binning, comparative biology and taxonomic classification.</title>
        <authorList>
            <person name="Goeker M."/>
        </authorList>
    </citation>
    <scope>NUCLEOTIDE SEQUENCE [LARGE SCALE GENOMIC DNA]</scope>
    <source>
        <strain evidence="1 2">YC6886</strain>
    </source>
</reference>
<comment type="caution">
    <text evidence="1">The sequence shown here is derived from an EMBL/GenBank/DDBJ whole genome shotgun (WGS) entry which is preliminary data.</text>
</comment>
<proteinExistence type="predicted"/>
<sequence>MSGDCEKLNEAQRLGWKVLQFTALHFQEKDRATHKLTSPLETIRAAADFAPTESARLSSSGTQGTLF</sequence>
<organism evidence="1 2">
    <name type="scientific">Haloferula luteola</name>
    <dbReference type="NCBI Taxonomy" id="595692"/>
    <lineage>
        <taxon>Bacteria</taxon>
        <taxon>Pseudomonadati</taxon>
        <taxon>Verrucomicrobiota</taxon>
        <taxon>Verrucomicrobiia</taxon>
        <taxon>Verrucomicrobiales</taxon>
        <taxon>Verrucomicrobiaceae</taxon>
        <taxon>Haloferula</taxon>
    </lineage>
</organism>
<gene>
    <name evidence="1" type="ORF">HNR46_001608</name>
</gene>
<accession>A0A840V030</accession>
<keyword evidence="2" id="KW-1185">Reference proteome</keyword>
<dbReference type="AlphaFoldDB" id="A0A840V030"/>
<dbReference type="EMBL" id="JACHFD010000006">
    <property type="protein sequence ID" value="MBB5351372.1"/>
    <property type="molecule type" value="Genomic_DNA"/>
</dbReference>
<evidence type="ECO:0000313" key="2">
    <source>
        <dbReference type="Proteomes" id="UP000557717"/>
    </source>
</evidence>
<dbReference type="Proteomes" id="UP000557717">
    <property type="component" value="Unassembled WGS sequence"/>
</dbReference>
<protein>
    <submittedName>
        <fullName evidence="1">Uncharacterized protein</fullName>
    </submittedName>
</protein>
<name>A0A840V030_9BACT</name>